<comment type="caution">
    <text evidence="4">The sequence shown here is derived from an EMBL/GenBank/DDBJ whole genome shotgun (WGS) entry which is preliminary data.</text>
</comment>
<dbReference type="Proteomes" id="UP001501822">
    <property type="component" value="Unassembled WGS sequence"/>
</dbReference>
<dbReference type="EMBL" id="BAAABM010000053">
    <property type="protein sequence ID" value="GAA0359353.1"/>
    <property type="molecule type" value="Genomic_DNA"/>
</dbReference>
<name>A0ABP3H4K8_9ACTN</name>
<protein>
    <submittedName>
        <fullName evidence="4">GNAT family N-acetyltransferase</fullName>
    </submittedName>
</protein>
<accession>A0ABP3H4K8</accession>
<keyword evidence="5" id="KW-1185">Reference proteome</keyword>
<dbReference type="Gene3D" id="3.40.630.30">
    <property type="match status" value="1"/>
</dbReference>
<evidence type="ECO:0000313" key="4">
    <source>
        <dbReference type="EMBL" id="GAA0359353.1"/>
    </source>
</evidence>
<dbReference type="CDD" id="cd04301">
    <property type="entry name" value="NAT_SF"/>
    <property type="match status" value="1"/>
</dbReference>
<evidence type="ECO:0000259" key="3">
    <source>
        <dbReference type="PROSITE" id="PS51186"/>
    </source>
</evidence>
<feature type="domain" description="N-acetyltransferase" evidence="3">
    <location>
        <begin position="5"/>
        <end position="149"/>
    </location>
</feature>
<dbReference type="PANTHER" id="PTHR43877">
    <property type="entry name" value="AMINOALKYLPHOSPHONATE N-ACETYLTRANSFERASE-RELATED-RELATED"/>
    <property type="match status" value="1"/>
</dbReference>
<reference evidence="5" key="1">
    <citation type="journal article" date="2019" name="Int. J. Syst. Evol. Microbiol.">
        <title>The Global Catalogue of Microorganisms (GCM) 10K type strain sequencing project: providing services to taxonomists for standard genome sequencing and annotation.</title>
        <authorList>
            <consortium name="The Broad Institute Genomics Platform"/>
            <consortium name="The Broad Institute Genome Sequencing Center for Infectious Disease"/>
            <person name="Wu L."/>
            <person name="Ma J."/>
        </authorList>
    </citation>
    <scope>NUCLEOTIDE SEQUENCE [LARGE SCALE GENOMIC DNA]</scope>
    <source>
        <strain evidence="5">JCM 3146</strain>
    </source>
</reference>
<dbReference type="PANTHER" id="PTHR43877:SF2">
    <property type="entry name" value="AMINOALKYLPHOSPHONATE N-ACETYLTRANSFERASE-RELATED"/>
    <property type="match status" value="1"/>
</dbReference>
<dbReference type="SUPFAM" id="SSF55729">
    <property type="entry name" value="Acyl-CoA N-acyltransferases (Nat)"/>
    <property type="match status" value="1"/>
</dbReference>
<proteinExistence type="predicted"/>
<sequence>MPTDVIFRSATRDDVPAIVALLADDAIGAGREGDVDAYWAAFADIEADPRNHLIVADIDGEVAGTLQLTFIPGLSRMGTERAQIEAVRVGGAHRGQGLGHRMIEWAIGEARRRGCGLVQLTSDKRRTDAIRFYESLGFAATHEGMKLPL</sequence>
<dbReference type="Pfam" id="PF00583">
    <property type="entry name" value="Acetyltransf_1"/>
    <property type="match status" value="1"/>
</dbReference>
<evidence type="ECO:0000256" key="1">
    <source>
        <dbReference type="ARBA" id="ARBA00022679"/>
    </source>
</evidence>
<keyword evidence="2" id="KW-0012">Acyltransferase</keyword>
<evidence type="ECO:0000256" key="2">
    <source>
        <dbReference type="ARBA" id="ARBA00023315"/>
    </source>
</evidence>
<dbReference type="InterPro" id="IPR000182">
    <property type="entry name" value="GNAT_dom"/>
</dbReference>
<keyword evidence="1" id="KW-0808">Transferase</keyword>
<gene>
    <name evidence="4" type="ORF">GCM10010151_56370</name>
</gene>
<dbReference type="PROSITE" id="PS51186">
    <property type="entry name" value="GNAT"/>
    <property type="match status" value="1"/>
</dbReference>
<dbReference type="InterPro" id="IPR050832">
    <property type="entry name" value="Bact_Acetyltransf"/>
</dbReference>
<evidence type="ECO:0000313" key="5">
    <source>
        <dbReference type="Proteomes" id="UP001501822"/>
    </source>
</evidence>
<dbReference type="RefSeq" id="WP_252804004.1">
    <property type="nucleotide sequence ID" value="NZ_BAAABM010000053.1"/>
</dbReference>
<organism evidence="4 5">
    <name type="scientific">Actinoallomurus spadix</name>
    <dbReference type="NCBI Taxonomy" id="79912"/>
    <lineage>
        <taxon>Bacteria</taxon>
        <taxon>Bacillati</taxon>
        <taxon>Actinomycetota</taxon>
        <taxon>Actinomycetes</taxon>
        <taxon>Streptosporangiales</taxon>
        <taxon>Thermomonosporaceae</taxon>
        <taxon>Actinoallomurus</taxon>
    </lineage>
</organism>
<dbReference type="InterPro" id="IPR016181">
    <property type="entry name" value="Acyl_CoA_acyltransferase"/>
</dbReference>